<evidence type="ECO:0000259" key="3">
    <source>
        <dbReference type="PROSITE" id="PS50190"/>
    </source>
</evidence>
<dbReference type="Gene3D" id="1.10.220.20">
    <property type="match status" value="1"/>
</dbReference>
<dbReference type="AlphaFoldDB" id="A0AA38HKG2"/>
<reference evidence="4" key="1">
    <citation type="journal article" date="2023" name="G3 (Bethesda)">
        <title>Whole genome assemblies of Zophobas morio and Tenebrio molitor.</title>
        <authorList>
            <person name="Kaur S."/>
            <person name="Stinson S.A."/>
            <person name="diCenzo G.C."/>
        </authorList>
    </citation>
    <scope>NUCLEOTIDE SEQUENCE</scope>
    <source>
        <strain evidence="4">QUZm001</strain>
    </source>
</reference>
<dbReference type="InterPro" id="IPR023394">
    <property type="entry name" value="Sec7_C_sf"/>
</dbReference>
<evidence type="ECO:0000256" key="1">
    <source>
        <dbReference type="ARBA" id="ARBA00022448"/>
    </source>
</evidence>
<organism evidence="4 5">
    <name type="scientific">Zophobas morio</name>
    <dbReference type="NCBI Taxonomy" id="2755281"/>
    <lineage>
        <taxon>Eukaryota</taxon>
        <taxon>Metazoa</taxon>
        <taxon>Ecdysozoa</taxon>
        <taxon>Arthropoda</taxon>
        <taxon>Hexapoda</taxon>
        <taxon>Insecta</taxon>
        <taxon>Pterygota</taxon>
        <taxon>Neoptera</taxon>
        <taxon>Endopterygota</taxon>
        <taxon>Coleoptera</taxon>
        <taxon>Polyphaga</taxon>
        <taxon>Cucujiformia</taxon>
        <taxon>Tenebrionidae</taxon>
        <taxon>Zophobas</taxon>
    </lineage>
</organism>
<keyword evidence="5" id="KW-1185">Reference proteome</keyword>
<protein>
    <recommendedName>
        <fullName evidence="3">SEC7 domain-containing protein</fullName>
    </recommendedName>
</protein>
<dbReference type="PANTHER" id="PTHR10663:SF375">
    <property type="entry name" value="LD29171P"/>
    <property type="match status" value="1"/>
</dbReference>
<dbReference type="SMART" id="SM00222">
    <property type="entry name" value="Sec7"/>
    <property type="match status" value="1"/>
</dbReference>
<evidence type="ECO:0000313" key="4">
    <source>
        <dbReference type="EMBL" id="KAJ3622593.1"/>
    </source>
</evidence>
<gene>
    <name evidence="4" type="ORF">Zmor_004475</name>
</gene>
<dbReference type="PROSITE" id="PS50190">
    <property type="entry name" value="SEC7"/>
    <property type="match status" value="1"/>
</dbReference>
<dbReference type="SUPFAM" id="SSF48425">
    <property type="entry name" value="Sec7 domain"/>
    <property type="match status" value="1"/>
</dbReference>
<dbReference type="Pfam" id="PF12783">
    <property type="entry name" value="Sec7-like_HUS"/>
    <property type="match status" value="1"/>
</dbReference>
<evidence type="ECO:0000313" key="5">
    <source>
        <dbReference type="Proteomes" id="UP001168821"/>
    </source>
</evidence>
<keyword evidence="1" id="KW-0813">Transport</keyword>
<dbReference type="PANTHER" id="PTHR10663">
    <property type="entry name" value="GUANYL-NUCLEOTIDE EXCHANGE FACTOR"/>
    <property type="match status" value="1"/>
</dbReference>
<dbReference type="EMBL" id="JALNTZ010001854">
    <property type="protein sequence ID" value="KAJ3622593.1"/>
    <property type="molecule type" value="Genomic_DNA"/>
</dbReference>
<dbReference type="GO" id="GO:0005085">
    <property type="term" value="F:guanyl-nucleotide exchange factor activity"/>
    <property type="evidence" value="ECO:0007669"/>
    <property type="project" value="InterPro"/>
</dbReference>
<proteinExistence type="predicted"/>
<feature type="domain" description="SEC7" evidence="3">
    <location>
        <begin position="425"/>
        <end position="612"/>
    </location>
</feature>
<dbReference type="GO" id="GO:0032012">
    <property type="term" value="P:regulation of ARF protein signal transduction"/>
    <property type="evidence" value="ECO:0007669"/>
    <property type="project" value="InterPro"/>
</dbReference>
<sequence>MVEALDCLQKIFAWNSSLIPTEDVVYTICDCWLEERTEPLSLQVVKALLTAVTCAQSQLTSGSVLRAFQTCFDIFVASKSASVQTAAKATLTQILSSLLDKVKIEDKLVESKIPTSSELKDLNADAGEIPEEAGASSPSPAPSGSSGFSILACLSQWEQELQCRGPVDQTTLNALLVFRLLCLLSFNHVQDAQWTGSEAKMQQPHGKILSLELLLVALGHCTPALSIFPPFVDSIKKHLCISLLRNGTSQNTFIFKLSLSIFMLLLGNFRRFLKPQIEIIFKNVFLLILESPTSSFRHKWLILQALASICGDPQMIVDLHVNYDCDLSMDNIFIRLVGDLGKLAQGRQSSELGATPREEKDLKFTGLACLKAILGSMSEWIRLCEEKYSESTAVTSVSETAPAVTPCTLKKHDDHEHFTVDDLESMETRRKTKELIERCIREFNSSPKEGLRLMQNKGLLGEDACSVARFLLGEDRLDKAMIGELLGDHEDYCREIMLAFVDSLDFSGMDFLPALRHFLGNFRLPGEAQKIDRLMEKFAARYYENNRDVFAHADTAYVLAFSVIILATDLHNKNVKRKMTKDEFVRNNRGINDQKDLPRDFLENIYDSIAAEGIRTKGGRFLDTRITYSASGTAFAPVVAYRHFIIFTVLELTNEKTRNLLYRKQMERALEALSDTLLERSQAPSEFITATRVEHVKVMFSATWAVFLASISIALSTTTHKNTWKLCLGSFKSAIHIGCFFGMELERGACVSSLAKFTTLLSSDTPLMEEKQVVITTVKALLCTSHGVLLF</sequence>
<comment type="caution">
    <text evidence="4">The sequence shown here is derived from an EMBL/GenBank/DDBJ whole genome shotgun (WGS) entry which is preliminary data.</text>
</comment>
<name>A0AA38HKG2_9CUCU</name>
<dbReference type="GO" id="GO:0015031">
    <property type="term" value="P:protein transport"/>
    <property type="evidence" value="ECO:0007669"/>
    <property type="project" value="UniProtKB-KW"/>
</dbReference>
<dbReference type="Pfam" id="PF16213">
    <property type="entry name" value="DCB"/>
    <property type="match status" value="1"/>
</dbReference>
<evidence type="ECO:0000256" key="2">
    <source>
        <dbReference type="ARBA" id="ARBA00022927"/>
    </source>
</evidence>
<dbReference type="InterPro" id="IPR032629">
    <property type="entry name" value="DCB_dom"/>
</dbReference>
<dbReference type="Proteomes" id="UP001168821">
    <property type="component" value="Unassembled WGS sequence"/>
</dbReference>
<dbReference type="Gene3D" id="1.10.1000.11">
    <property type="entry name" value="Arf Nucleotide-binding Site Opener,domain 2"/>
    <property type="match status" value="1"/>
</dbReference>
<dbReference type="InterPro" id="IPR035999">
    <property type="entry name" value="Sec7_dom_sf"/>
</dbReference>
<keyword evidence="2" id="KW-0653">Protein transport</keyword>
<accession>A0AA38HKG2</accession>
<dbReference type="InterPro" id="IPR032691">
    <property type="entry name" value="Mon2/Sec7/BIG1-like_HUS"/>
</dbReference>
<dbReference type="FunFam" id="1.10.1000.11:FF:000003">
    <property type="entry name" value="Brefeldin A-inhibited guanine nucleotide-exchange protein 1"/>
    <property type="match status" value="1"/>
</dbReference>
<dbReference type="CDD" id="cd00171">
    <property type="entry name" value="Sec7"/>
    <property type="match status" value="1"/>
</dbReference>
<dbReference type="InterPro" id="IPR000904">
    <property type="entry name" value="Sec7_dom"/>
</dbReference>
<dbReference type="Pfam" id="PF01369">
    <property type="entry name" value="Sec7"/>
    <property type="match status" value="1"/>
</dbReference>